<sequence length="275" mass="29024">MQLPKLGFIILSALACASAWSQIDPTVGGAVSQADFNKRYALYSAWSGNLTFASDPSGSGRTVLRSRVRSTDATVSGKLRTDVLPLGEEGKSGPRWYGLSVYFPTTWVAHPNPAVVAQVGPVAQLSGLPAPLAIVVRGTAIELNLGFNHRPLSGAADVATAANSAVKAVKLGTLQTGKWYCFAVRSEWSPTLGNGALTVYQNRDKVFDAQRDINSYPGGASNVPRVGLSFPGLLGVAERVLYTDFIRLGGPDTTLEKLLAETPCKTTSATTALVK</sequence>
<gene>
    <name evidence="2" type="ORF">GTP77_08875</name>
</gene>
<dbReference type="PROSITE" id="PS51257">
    <property type="entry name" value="PROKAR_LIPOPROTEIN"/>
    <property type="match status" value="1"/>
</dbReference>
<keyword evidence="1" id="KW-0732">Signal</keyword>
<evidence type="ECO:0008006" key="4">
    <source>
        <dbReference type="Google" id="ProtNLM"/>
    </source>
</evidence>
<dbReference type="EMBL" id="WWCU01000007">
    <property type="protein sequence ID" value="MYN07454.1"/>
    <property type="molecule type" value="Genomic_DNA"/>
</dbReference>
<dbReference type="RefSeq" id="WP_161071810.1">
    <property type="nucleotide sequence ID" value="NZ_CP086370.1"/>
</dbReference>
<evidence type="ECO:0000313" key="2">
    <source>
        <dbReference type="EMBL" id="MYN07454.1"/>
    </source>
</evidence>
<dbReference type="InterPro" id="IPR025975">
    <property type="entry name" value="Polysacc_lyase"/>
</dbReference>
<feature type="chain" id="PRO_5031383494" description="LamG domain-containing protein" evidence="1">
    <location>
        <begin position="22"/>
        <end position="275"/>
    </location>
</feature>
<evidence type="ECO:0000313" key="3">
    <source>
        <dbReference type="Proteomes" id="UP000450676"/>
    </source>
</evidence>
<keyword evidence="3" id="KW-1185">Reference proteome</keyword>
<dbReference type="AlphaFoldDB" id="A0A7X4HA43"/>
<feature type="signal peptide" evidence="1">
    <location>
        <begin position="1"/>
        <end position="21"/>
    </location>
</feature>
<reference evidence="2 3" key="1">
    <citation type="submission" date="2019-12" db="EMBL/GenBank/DDBJ databases">
        <title>Novel species isolated from a subtropical stream in China.</title>
        <authorList>
            <person name="Lu H."/>
        </authorList>
    </citation>
    <scope>NUCLEOTIDE SEQUENCE [LARGE SCALE GENOMIC DNA]</scope>
    <source>
        <strain evidence="2 3">FT127W</strain>
    </source>
</reference>
<proteinExistence type="predicted"/>
<name>A0A7X4HA43_9BURK</name>
<evidence type="ECO:0000256" key="1">
    <source>
        <dbReference type="SAM" id="SignalP"/>
    </source>
</evidence>
<dbReference type="Pfam" id="PF14099">
    <property type="entry name" value="Polysacc_lyase"/>
    <property type="match status" value="1"/>
</dbReference>
<comment type="caution">
    <text evidence="2">The sequence shown here is derived from an EMBL/GenBank/DDBJ whole genome shotgun (WGS) entry which is preliminary data.</text>
</comment>
<organism evidence="2 3">
    <name type="scientific">Pseudoduganella aquatica</name>
    <dbReference type="NCBI Taxonomy" id="2660641"/>
    <lineage>
        <taxon>Bacteria</taxon>
        <taxon>Pseudomonadati</taxon>
        <taxon>Pseudomonadota</taxon>
        <taxon>Betaproteobacteria</taxon>
        <taxon>Burkholderiales</taxon>
        <taxon>Oxalobacteraceae</taxon>
        <taxon>Telluria group</taxon>
        <taxon>Pseudoduganella</taxon>
    </lineage>
</organism>
<protein>
    <recommendedName>
        <fullName evidence="4">LamG domain-containing protein</fullName>
    </recommendedName>
</protein>
<dbReference type="Gene3D" id="2.60.120.200">
    <property type="match status" value="1"/>
</dbReference>
<dbReference type="Proteomes" id="UP000450676">
    <property type="component" value="Unassembled WGS sequence"/>
</dbReference>
<accession>A0A7X4HA43</accession>